<proteinExistence type="predicted"/>
<sequence>MIHWESQIERDMIKLLEFDPAVLRYAEQPTPMKYLQNGKQRQYTPDFLVETRSGLSVIEVKPAAHLTKEPFCSLLPVIREYYDGQNIPFSVMTDVEIRREPRLANISLILRYQRQNVSLLKIHKVLDLLVLSPCAADELLDQLRSTELTFFDLCAMIAKGLLWTDIDQKFDAKSILYRPDGG</sequence>
<reference evidence="2" key="1">
    <citation type="journal article" date="2014" name="Int. J. Syst. Evol. Microbiol.">
        <title>Complete genome sequence of Corynebacterium casei LMG S-19264T (=DSM 44701T), isolated from a smear-ripened cheese.</title>
        <authorList>
            <consortium name="US DOE Joint Genome Institute (JGI-PGF)"/>
            <person name="Walter F."/>
            <person name="Albersmeier A."/>
            <person name="Kalinowski J."/>
            <person name="Ruckert C."/>
        </authorList>
    </citation>
    <scope>NUCLEOTIDE SEQUENCE</scope>
    <source>
        <strain evidence="2">CGMCC 1.15254</strain>
    </source>
</reference>
<accession>A0A917FAW9</accession>
<dbReference type="InterPro" id="IPR011856">
    <property type="entry name" value="tRNA_endonuc-like_dom_sf"/>
</dbReference>
<comment type="caution">
    <text evidence="2">The sequence shown here is derived from an EMBL/GenBank/DDBJ whole genome shotgun (WGS) entry which is preliminary data.</text>
</comment>
<reference evidence="2" key="2">
    <citation type="submission" date="2020-09" db="EMBL/GenBank/DDBJ databases">
        <authorList>
            <person name="Sun Q."/>
            <person name="Zhou Y."/>
        </authorList>
    </citation>
    <scope>NUCLEOTIDE SEQUENCE</scope>
    <source>
        <strain evidence="2">CGMCC 1.15254</strain>
    </source>
</reference>
<dbReference type="SUPFAM" id="SSF52980">
    <property type="entry name" value="Restriction endonuclease-like"/>
    <property type="match status" value="1"/>
</dbReference>
<feature type="domain" description="TnsA endonuclease N-terminal" evidence="1">
    <location>
        <begin position="19"/>
        <end position="94"/>
    </location>
</feature>
<dbReference type="InterPro" id="IPR011335">
    <property type="entry name" value="Restrct_endonuc-II-like"/>
</dbReference>
<dbReference type="Proteomes" id="UP000632498">
    <property type="component" value="Unassembled WGS sequence"/>
</dbReference>
<evidence type="ECO:0000313" key="3">
    <source>
        <dbReference type="Proteomes" id="UP000632498"/>
    </source>
</evidence>
<dbReference type="RefSeq" id="WP_188664414.1">
    <property type="nucleotide sequence ID" value="NZ_BMHV01000013.1"/>
</dbReference>
<dbReference type="EMBL" id="BMHV01000013">
    <property type="protein sequence ID" value="GGF65874.1"/>
    <property type="molecule type" value="Genomic_DNA"/>
</dbReference>
<gene>
    <name evidence="2" type="ORF">GCM10011332_19950</name>
</gene>
<name>A0A917FAW9_9PROT</name>
<dbReference type="Pfam" id="PF08722">
    <property type="entry name" value="Tn7_TnsA-like_N"/>
    <property type="match status" value="1"/>
</dbReference>
<dbReference type="AlphaFoldDB" id="A0A917FAW9"/>
<dbReference type="InterPro" id="IPR014833">
    <property type="entry name" value="TnsA_N"/>
</dbReference>
<organism evidence="2 3">
    <name type="scientific">Terasakiella brassicae</name>
    <dbReference type="NCBI Taxonomy" id="1634917"/>
    <lineage>
        <taxon>Bacteria</taxon>
        <taxon>Pseudomonadati</taxon>
        <taxon>Pseudomonadota</taxon>
        <taxon>Alphaproteobacteria</taxon>
        <taxon>Rhodospirillales</taxon>
        <taxon>Terasakiellaceae</taxon>
        <taxon>Terasakiella</taxon>
    </lineage>
</organism>
<dbReference type="Gene3D" id="3.40.1350.10">
    <property type="match status" value="1"/>
</dbReference>
<evidence type="ECO:0000313" key="2">
    <source>
        <dbReference type="EMBL" id="GGF65874.1"/>
    </source>
</evidence>
<keyword evidence="3" id="KW-1185">Reference proteome</keyword>
<dbReference type="GO" id="GO:0003676">
    <property type="term" value="F:nucleic acid binding"/>
    <property type="evidence" value="ECO:0007669"/>
    <property type="project" value="InterPro"/>
</dbReference>
<evidence type="ECO:0000259" key="1">
    <source>
        <dbReference type="Pfam" id="PF08722"/>
    </source>
</evidence>
<protein>
    <recommendedName>
        <fullName evidence="1">TnsA endonuclease N-terminal domain-containing protein</fullName>
    </recommendedName>
</protein>